<reference evidence="2" key="1">
    <citation type="journal article" date="2013" name="Genome Biol.">
        <title>Reference genomes and transcriptomes of Nicotiana sylvestris and Nicotiana tomentosiformis.</title>
        <authorList>
            <person name="Sierro N."/>
            <person name="Battey J.N."/>
            <person name="Ouadi S."/>
            <person name="Bovet L."/>
            <person name="Goepfert S."/>
            <person name="Bakaher N."/>
            <person name="Peitsch M.C."/>
            <person name="Ivanov N.V."/>
        </authorList>
    </citation>
    <scope>NUCLEOTIDE SEQUENCE [LARGE SCALE GENOMIC DNA]</scope>
</reference>
<dbReference type="eggNOG" id="KOG1075">
    <property type="taxonomic scope" value="Eukaryota"/>
</dbReference>
<feature type="domain" description="Reverse transcriptase" evidence="1">
    <location>
        <begin position="82"/>
        <end position="175"/>
    </location>
</feature>
<dbReference type="Pfam" id="PF00078">
    <property type="entry name" value="RVT_1"/>
    <property type="match status" value="1"/>
</dbReference>
<organism evidence="2 3">
    <name type="scientific">Nicotiana sylvestris</name>
    <name type="common">Wood tobacco</name>
    <name type="synonym">South American tobacco</name>
    <dbReference type="NCBI Taxonomy" id="4096"/>
    <lineage>
        <taxon>Eukaryota</taxon>
        <taxon>Viridiplantae</taxon>
        <taxon>Streptophyta</taxon>
        <taxon>Embryophyta</taxon>
        <taxon>Tracheophyta</taxon>
        <taxon>Spermatophyta</taxon>
        <taxon>Magnoliopsida</taxon>
        <taxon>eudicotyledons</taxon>
        <taxon>Gunneridae</taxon>
        <taxon>Pentapetalae</taxon>
        <taxon>asterids</taxon>
        <taxon>lamiids</taxon>
        <taxon>Solanales</taxon>
        <taxon>Solanaceae</taxon>
        <taxon>Nicotianoideae</taxon>
        <taxon>Nicotianeae</taxon>
        <taxon>Nicotiana</taxon>
    </lineage>
</organism>
<sequence length="258" mass="29778">MANAIIEFYQRQFSKEGDPTDFSMLDNVPAMVTMEQNLELCRFPTLEEEVICYDIHNIVLHFFGGASLPKSITHTNLVLLPKKPRVQIFSVLRPIRLSNFINKVISRVIYDRLEKFLPNYISPNQSGFVKGRSIFENILLTQEIVTDIRMRDKPANMVIKLDMTKAYDRVLWKYLMFLQVYKRVKQGDPLSPTFFILSAEVLSRSLNKLFEDNFFIGFGMPKWSDPLNHLAYADDTIIFALAHPPSLSKIMAVLGGYE</sequence>
<reference evidence="3" key="2">
    <citation type="submission" date="2025-08" db="UniProtKB">
        <authorList>
            <consortium name="RefSeq"/>
        </authorList>
    </citation>
    <scope>IDENTIFICATION</scope>
    <source>
        <tissue evidence="3">Leaf</tissue>
    </source>
</reference>
<dbReference type="InterPro" id="IPR000477">
    <property type="entry name" value="RT_dom"/>
</dbReference>
<proteinExistence type="predicted"/>
<dbReference type="STRING" id="4096.A0A1U7V735"/>
<dbReference type="Proteomes" id="UP000189701">
    <property type="component" value="Unplaced"/>
</dbReference>
<dbReference type="InterPro" id="IPR043502">
    <property type="entry name" value="DNA/RNA_pol_sf"/>
</dbReference>
<evidence type="ECO:0000259" key="1">
    <source>
        <dbReference type="Pfam" id="PF00078"/>
    </source>
</evidence>
<dbReference type="InterPro" id="IPR052343">
    <property type="entry name" value="Retrotransposon-Effector_Assoc"/>
</dbReference>
<protein>
    <submittedName>
        <fullName evidence="3">Uncharacterized protein LOC104214250</fullName>
    </submittedName>
</protein>
<accession>A0A1U7V735</accession>
<dbReference type="AlphaFoldDB" id="A0A1U7V735"/>
<name>A0A1U7V735_NICSY</name>
<gene>
    <name evidence="3" type="primary">LOC104214250</name>
</gene>
<dbReference type="SUPFAM" id="SSF56672">
    <property type="entry name" value="DNA/RNA polymerases"/>
    <property type="match status" value="1"/>
</dbReference>
<evidence type="ECO:0000313" key="2">
    <source>
        <dbReference type="Proteomes" id="UP000189701"/>
    </source>
</evidence>
<dbReference type="RefSeq" id="XP_009762208.1">
    <property type="nucleotide sequence ID" value="XM_009763906.1"/>
</dbReference>
<keyword evidence="2" id="KW-1185">Reference proteome</keyword>
<dbReference type="PANTHER" id="PTHR46890:SF48">
    <property type="entry name" value="RNA-DIRECTED DNA POLYMERASE"/>
    <property type="match status" value="1"/>
</dbReference>
<evidence type="ECO:0000313" key="3">
    <source>
        <dbReference type="RefSeq" id="XP_009762208.1"/>
    </source>
</evidence>
<dbReference type="PANTHER" id="PTHR46890">
    <property type="entry name" value="NON-LTR RETROLELEMENT REVERSE TRANSCRIPTASE-LIKE PROTEIN-RELATED"/>
    <property type="match status" value="1"/>
</dbReference>
<dbReference type="CDD" id="cd01650">
    <property type="entry name" value="RT_nLTR_like"/>
    <property type="match status" value="1"/>
</dbReference>